<accession>A0A5N7MC21</accession>
<evidence type="ECO:0000313" key="3">
    <source>
        <dbReference type="Proteomes" id="UP000403266"/>
    </source>
</evidence>
<feature type="signal peptide" evidence="1">
    <location>
        <begin position="1"/>
        <end position="29"/>
    </location>
</feature>
<dbReference type="InterPro" id="IPR036249">
    <property type="entry name" value="Thioredoxin-like_sf"/>
</dbReference>
<dbReference type="InterPro" id="IPR010634">
    <property type="entry name" value="DUF1223"/>
</dbReference>
<dbReference type="EMBL" id="VOSK01000007">
    <property type="protein sequence ID" value="MPR24472.1"/>
    <property type="molecule type" value="Genomic_DNA"/>
</dbReference>
<keyword evidence="3" id="KW-1185">Reference proteome</keyword>
<reference evidence="2 3" key="1">
    <citation type="journal article" date="2019" name="Syst. Appl. Microbiol.">
        <title>Microvirga tunisiensis sp. nov., a root nodule symbiotic bacterium isolated from Lupinus micranthus and L. luteus grown in Northern Tunisia.</title>
        <authorList>
            <person name="Msaddak A."/>
            <person name="Rejili M."/>
            <person name="Duran D."/>
            <person name="Mars M."/>
            <person name="Palacios J.M."/>
            <person name="Ruiz-Argueso T."/>
            <person name="Rey L."/>
            <person name="Imperial J."/>
        </authorList>
    </citation>
    <scope>NUCLEOTIDE SEQUENCE [LARGE SCALE GENOMIC DNA]</scope>
    <source>
        <strain evidence="2 3">Lmie10</strain>
    </source>
</reference>
<gene>
    <name evidence="2" type="ORF">FS320_04310</name>
</gene>
<name>A0A5N7MC21_9HYPH</name>
<evidence type="ECO:0000256" key="1">
    <source>
        <dbReference type="SAM" id="SignalP"/>
    </source>
</evidence>
<dbReference type="SUPFAM" id="SSF52833">
    <property type="entry name" value="Thioredoxin-like"/>
    <property type="match status" value="1"/>
</dbReference>
<feature type="chain" id="PRO_5030135262" evidence="1">
    <location>
        <begin position="30"/>
        <end position="251"/>
    </location>
</feature>
<keyword evidence="1" id="KW-0732">Signal</keyword>
<dbReference type="PANTHER" id="PTHR36057:SF1">
    <property type="entry name" value="LIPOPROTEIN LIPID ATTACHMENT SITE-LIKE PROTEIN, PUTATIVE (DUF1223)-RELATED"/>
    <property type="match status" value="1"/>
</dbReference>
<dbReference type="AlphaFoldDB" id="A0A5N7MC21"/>
<dbReference type="PANTHER" id="PTHR36057">
    <property type="match status" value="1"/>
</dbReference>
<dbReference type="Pfam" id="PF06764">
    <property type="entry name" value="DUF1223"/>
    <property type="match status" value="1"/>
</dbReference>
<sequence>MFDSGTMASRLTLTLAALGLAALLQPALADPPRAVVELFTSQGCSSCPPADELLVEYSRQPDVIALSMPVNYWDYLGWKDTLARVAFTERQKAYAHSRKDRQVFTPQMIVNGKKSCIGSDRDQIETAIQATSKGRKSLPVNVTVGEQNGMLTIAVEETPDTAQRSAELWVLPVLKSQTVPIERGENRGKTITYANVVRGLTRVGEWLGGSARFEVPLETARSGGDAYVVLLQSTDAARPGVILGAAKGPGL</sequence>
<evidence type="ECO:0000313" key="2">
    <source>
        <dbReference type="EMBL" id="MPR24472.1"/>
    </source>
</evidence>
<dbReference type="Proteomes" id="UP000403266">
    <property type="component" value="Unassembled WGS sequence"/>
</dbReference>
<proteinExistence type="predicted"/>
<protein>
    <submittedName>
        <fullName evidence="2">DUF1223 domain-containing protein</fullName>
    </submittedName>
</protein>
<organism evidence="2 3">
    <name type="scientific">Microvirga tunisiensis</name>
    <dbReference type="NCBI Taxonomy" id="2108360"/>
    <lineage>
        <taxon>Bacteria</taxon>
        <taxon>Pseudomonadati</taxon>
        <taxon>Pseudomonadota</taxon>
        <taxon>Alphaproteobacteria</taxon>
        <taxon>Hyphomicrobiales</taxon>
        <taxon>Methylobacteriaceae</taxon>
        <taxon>Microvirga</taxon>
    </lineage>
</organism>
<comment type="caution">
    <text evidence="2">The sequence shown here is derived from an EMBL/GenBank/DDBJ whole genome shotgun (WGS) entry which is preliminary data.</text>
</comment>